<accession>A0A2I0WTW0</accession>
<reference evidence="1 2" key="1">
    <citation type="journal article" date="2016" name="Sci. Rep.">
        <title>The Dendrobium catenatum Lindl. genome sequence provides insights into polysaccharide synthase, floral development and adaptive evolution.</title>
        <authorList>
            <person name="Zhang G.Q."/>
            <person name="Xu Q."/>
            <person name="Bian C."/>
            <person name="Tsai W.C."/>
            <person name="Yeh C.M."/>
            <person name="Liu K.W."/>
            <person name="Yoshida K."/>
            <person name="Zhang L.S."/>
            <person name="Chang S.B."/>
            <person name="Chen F."/>
            <person name="Shi Y."/>
            <person name="Su Y.Y."/>
            <person name="Zhang Y.Q."/>
            <person name="Chen L.J."/>
            <person name="Yin Y."/>
            <person name="Lin M."/>
            <person name="Huang H."/>
            <person name="Deng H."/>
            <person name="Wang Z.W."/>
            <person name="Zhu S.L."/>
            <person name="Zhao X."/>
            <person name="Deng C."/>
            <person name="Niu S.C."/>
            <person name="Huang J."/>
            <person name="Wang M."/>
            <person name="Liu G.H."/>
            <person name="Yang H.J."/>
            <person name="Xiao X.J."/>
            <person name="Hsiao Y.Y."/>
            <person name="Wu W.L."/>
            <person name="Chen Y.Y."/>
            <person name="Mitsuda N."/>
            <person name="Ohme-Takagi M."/>
            <person name="Luo Y.B."/>
            <person name="Van de Peer Y."/>
            <person name="Liu Z.J."/>
        </authorList>
    </citation>
    <scope>NUCLEOTIDE SEQUENCE [LARGE SCALE GENOMIC DNA]</scope>
    <source>
        <tissue evidence="1">The whole plant</tissue>
    </source>
</reference>
<dbReference type="Proteomes" id="UP000233837">
    <property type="component" value="Unassembled WGS sequence"/>
</dbReference>
<protein>
    <submittedName>
        <fullName evidence="1">Uncharacterized protein</fullName>
    </submittedName>
</protein>
<dbReference type="EMBL" id="KZ502442">
    <property type="protein sequence ID" value="PKU79073.1"/>
    <property type="molecule type" value="Genomic_DNA"/>
</dbReference>
<evidence type="ECO:0000313" key="2">
    <source>
        <dbReference type="Proteomes" id="UP000233837"/>
    </source>
</evidence>
<reference evidence="1 2" key="2">
    <citation type="journal article" date="2017" name="Nature">
        <title>The Apostasia genome and the evolution of orchids.</title>
        <authorList>
            <person name="Zhang G.Q."/>
            <person name="Liu K.W."/>
            <person name="Li Z."/>
            <person name="Lohaus R."/>
            <person name="Hsiao Y.Y."/>
            <person name="Niu S.C."/>
            <person name="Wang J.Y."/>
            <person name="Lin Y.C."/>
            <person name="Xu Q."/>
            <person name="Chen L.J."/>
            <person name="Yoshida K."/>
            <person name="Fujiwara S."/>
            <person name="Wang Z.W."/>
            <person name="Zhang Y.Q."/>
            <person name="Mitsuda N."/>
            <person name="Wang M."/>
            <person name="Liu G.H."/>
            <person name="Pecoraro L."/>
            <person name="Huang H.X."/>
            <person name="Xiao X.J."/>
            <person name="Lin M."/>
            <person name="Wu X.Y."/>
            <person name="Wu W.L."/>
            <person name="Chen Y.Y."/>
            <person name="Chang S.B."/>
            <person name="Sakamoto S."/>
            <person name="Ohme-Takagi M."/>
            <person name="Yagi M."/>
            <person name="Zeng S.J."/>
            <person name="Shen C.Y."/>
            <person name="Yeh C.M."/>
            <person name="Luo Y.B."/>
            <person name="Tsai W.C."/>
            <person name="Van de Peer Y."/>
            <person name="Liu Z.J."/>
        </authorList>
    </citation>
    <scope>NUCLEOTIDE SEQUENCE [LARGE SCALE GENOMIC DNA]</scope>
    <source>
        <tissue evidence="1">The whole plant</tissue>
    </source>
</reference>
<proteinExistence type="predicted"/>
<keyword evidence="2" id="KW-1185">Reference proteome</keyword>
<dbReference type="AlphaFoldDB" id="A0A2I0WTW0"/>
<sequence length="164" mass="17922">MEEFGSASVTAMVILEGNVKEGIGKVPVVKKTTPNGPAGFELENAGGIVVIKEKILEDKNPIKLKEEATPKPVNPFSKELGIDEMTQESKLLSVSQFEDTFSRGAGDKMNMDEENPADAEDEVTVISEVVMQEIFNLFDGEVDIRILGREDGSFMSIRGKLTSR</sequence>
<evidence type="ECO:0000313" key="1">
    <source>
        <dbReference type="EMBL" id="PKU79073.1"/>
    </source>
</evidence>
<organism evidence="1 2">
    <name type="scientific">Dendrobium catenatum</name>
    <dbReference type="NCBI Taxonomy" id="906689"/>
    <lineage>
        <taxon>Eukaryota</taxon>
        <taxon>Viridiplantae</taxon>
        <taxon>Streptophyta</taxon>
        <taxon>Embryophyta</taxon>
        <taxon>Tracheophyta</taxon>
        <taxon>Spermatophyta</taxon>
        <taxon>Magnoliopsida</taxon>
        <taxon>Liliopsida</taxon>
        <taxon>Asparagales</taxon>
        <taxon>Orchidaceae</taxon>
        <taxon>Epidendroideae</taxon>
        <taxon>Malaxideae</taxon>
        <taxon>Dendrobiinae</taxon>
        <taxon>Dendrobium</taxon>
    </lineage>
</organism>
<name>A0A2I0WTW0_9ASPA</name>
<gene>
    <name evidence="1" type="ORF">MA16_Dca000417</name>
</gene>